<dbReference type="GO" id="GO:0004315">
    <property type="term" value="F:3-oxoacyl-[acyl-carrier-protein] synthase activity"/>
    <property type="evidence" value="ECO:0007669"/>
    <property type="project" value="UniProtKB-EC"/>
</dbReference>
<dbReference type="GO" id="GO:0006633">
    <property type="term" value="P:fatty acid biosynthetic process"/>
    <property type="evidence" value="ECO:0007669"/>
    <property type="project" value="InterPro"/>
</dbReference>
<dbReference type="GO" id="GO:0044550">
    <property type="term" value="P:secondary metabolite biosynthetic process"/>
    <property type="evidence" value="ECO:0007669"/>
    <property type="project" value="UniProtKB-ARBA"/>
</dbReference>
<dbReference type="Proteomes" id="UP000193495">
    <property type="component" value="Unassembled WGS sequence"/>
</dbReference>
<dbReference type="PROSITE" id="PS52019">
    <property type="entry name" value="PKS_MFAS_DH"/>
    <property type="match status" value="1"/>
</dbReference>
<keyword evidence="3 12" id="KW-0808">Transferase</keyword>
<name>A0A1X6Z8T7_9RHOB</name>
<dbReference type="Pfam" id="PF02801">
    <property type="entry name" value="Ketoacyl-synt_C"/>
    <property type="match status" value="1"/>
</dbReference>
<feature type="domain" description="PKS/mFAS DH" evidence="10">
    <location>
        <begin position="1368"/>
        <end position="1641"/>
    </location>
</feature>
<evidence type="ECO:0000259" key="10">
    <source>
        <dbReference type="PROSITE" id="PS52019"/>
    </source>
</evidence>
<dbReference type="SMART" id="SM00824">
    <property type="entry name" value="PKS_TE"/>
    <property type="match status" value="1"/>
</dbReference>
<accession>A0A1X6Z8T7</accession>
<dbReference type="InterPro" id="IPR049552">
    <property type="entry name" value="PKS_DH_N"/>
</dbReference>
<dbReference type="SUPFAM" id="SSF47336">
    <property type="entry name" value="ACP-like"/>
    <property type="match status" value="1"/>
</dbReference>
<dbReference type="SMART" id="SM00825">
    <property type="entry name" value="PKS_KS"/>
    <property type="match status" value="1"/>
</dbReference>
<dbReference type="InterPro" id="IPR029058">
    <property type="entry name" value="AB_hydrolase_fold"/>
</dbReference>
<dbReference type="Pfam" id="PF00109">
    <property type="entry name" value="ketoacyl-synt"/>
    <property type="match status" value="1"/>
</dbReference>
<dbReference type="Gene3D" id="3.40.47.10">
    <property type="match status" value="1"/>
</dbReference>
<dbReference type="SMART" id="SM00827">
    <property type="entry name" value="PKS_AT"/>
    <property type="match status" value="1"/>
</dbReference>
<dbReference type="CDD" id="cd00833">
    <property type="entry name" value="PKS"/>
    <property type="match status" value="1"/>
</dbReference>
<dbReference type="Gene3D" id="1.10.1200.10">
    <property type="entry name" value="ACP-like"/>
    <property type="match status" value="1"/>
</dbReference>
<feature type="region of interest" description="N-terminal hotdog fold" evidence="7">
    <location>
        <begin position="1368"/>
        <end position="1492"/>
    </location>
</feature>
<dbReference type="InterPro" id="IPR001227">
    <property type="entry name" value="Ac_transferase_dom_sf"/>
</dbReference>
<dbReference type="Gene3D" id="3.30.70.3290">
    <property type="match status" value="1"/>
</dbReference>
<dbReference type="InterPro" id="IPR016036">
    <property type="entry name" value="Malonyl_transacylase_ACP-bd"/>
</dbReference>
<dbReference type="Gene3D" id="3.40.366.10">
    <property type="entry name" value="Malonyl-Coenzyme A Acyl Carrier Protein, domain 2"/>
    <property type="match status" value="1"/>
</dbReference>
<dbReference type="InterPro" id="IPR049551">
    <property type="entry name" value="PKS_DH_C"/>
</dbReference>
<evidence type="ECO:0000256" key="2">
    <source>
        <dbReference type="ARBA" id="ARBA00022553"/>
    </source>
</evidence>
<reference evidence="12 13" key="1">
    <citation type="submission" date="2017-03" db="EMBL/GenBank/DDBJ databases">
        <authorList>
            <person name="Afonso C.L."/>
            <person name="Miller P.J."/>
            <person name="Scott M.A."/>
            <person name="Spackman E."/>
            <person name="Goraichik I."/>
            <person name="Dimitrov K.M."/>
            <person name="Suarez D.L."/>
            <person name="Swayne D.E."/>
        </authorList>
    </citation>
    <scope>NUCLEOTIDE SEQUENCE [LARGE SCALE GENOMIC DNA]</scope>
    <source>
        <strain evidence="12 13">CECT 8367</strain>
    </source>
</reference>
<dbReference type="InterPro" id="IPR014031">
    <property type="entry name" value="Ketoacyl_synth_C"/>
</dbReference>
<evidence type="ECO:0000259" key="8">
    <source>
        <dbReference type="PROSITE" id="PS50075"/>
    </source>
</evidence>
<dbReference type="Pfam" id="PF08659">
    <property type="entry name" value="KR"/>
    <property type="match status" value="1"/>
</dbReference>
<dbReference type="Pfam" id="PF00550">
    <property type="entry name" value="PP-binding"/>
    <property type="match status" value="1"/>
</dbReference>
<dbReference type="Gene3D" id="3.10.129.110">
    <property type="entry name" value="Polyketide synthase dehydratase"/>
    <property type="match status" value="1"/>
</dbReference>
<dbReference type="InterPro" id="IPR009081">
    <property type="entry name" value="PP-bd_ACP"/>
</dbReference>
<evidence type="ECO:0000256" key="1">
    <source>
        <dbReference type="ARBA" id="ARBA00022450"/>
    </source>
</evidence>
<dbReference type="SMART" id="SM00823">
    <property type="entry name" value="PKS_PP"/>
    <property type="match status" value="1"/>
</dbReference>
<organism evidence="12 13">
    <name type="scientific">Limimaricola soesokkakensis</name>
    <dbReference type="NCBI Taxonomy" id="1343159"/>
    <lineage>
        <taxon>Bacteria</taxon>
        <taxon>Pseudomonadati</taxon>
        <taxon>Pseudomonadota</taxon>
        <taxon>Alphaproteobacteria</taxon>
        <taxon>Rhodobacterales</taxon>
        <taxon>Paracoccaceae</taxon>
        <taxon>Limimaricola</taxon>
    </lineage>
</organism>
<gene>
    <name evidence="12" type="primary">ppsE</name>
    <name evidence="11" type="ORF">CLV79_10420</name>
    <name evidence="12" type="ORF">LOS8367_01931</name>
</gene>
<evidence type="ECO:0000259" key="9">
    <source>
        <dbReference type="PROSITE" id="PS52004"/>
    </source>
</evidence>
<dbReference type="SUPFAM" id="SSF51735">
    <property type="entry name" value="NAD(P)-binding Rossmann-fold domains"/>
    <property type="match status" value="2"/>
</dbReference>
<dbReference type="InterPro" id="IPR001031">
    <property type="entry name" value="Thioesterase"/>
</dbReference>
<dbReference type="InterPro" id="IPR014043">
    <property type="entry name" value="Acyl_transferase_dom"/>
</dbReference>
<dbReference type="SUPFAM" id="SSF53474">
    <property type="entry name" value="alpha/beta-Hydrolases"/>
    <property type="match status" value="1"/>
</dbReference>
<dbReference type="InterPro" id="IPR049900">
    <property type="entry name" value="PKS_mFAS_DH"/>
</dbReference>
<dbReference type="PROSITE" id="PS50075">
    <property type="entry name" value="CARRIER"/>
    <property type="match status" value="1"/>
</dbReference>
<dbReference type="Pfam" id="PF00698">
    <property type="entry name" value="Acyl_transf_1"/>
    <property type="match status" value="1"/>
</dbReference>
<dbReference type="InterPro" id="IPR036291">
    <property type="entry name" value="NAD(P)-bd_dom_sf"/>
</dbReference>
<dbReference type="GO" id="GO:0071770">
    <property type="term" value="P:DIM/DIP cell wall layer assembly"/>
    <property type="evidence" value="ECO:0007669"/>
    <property type="project" value="TreeGrafter"/>
</dbReference>
<dbReference type="Pfam" id="PF22621">
    <property type="entry name" value="CurL-like_PKS_C"/>
    <property type="match status" value="1"/>
</dbReference>
<dbReference type="GO" id="GO:0005737">
    <property type="term" value="C:cytoplasm"/>
    <property type="evidence" value="ECO:0007669"/>
    <property type="project" value="TreeGrafter"/>
</dbReference>
<feature type="active site" description="Proton donor; for dehydratase activity" evidence="7">
    <location>
        <position position="1559"/>
    </location>
</feature>
<evidence type="ECO:0000313" key="11">
    <source>
        <dbReference type="EMBL" id="PSK86591.1"/>
    </source>
</evidence>
<dbReference type="FunFam" id="3.40.47.10:FF:000042">
    <property type="entry name" value="Polyketide synthase Pks13"/>
    <property type="match status" value="1"/>
</dbReference>
<evidence type="ECO:0000313" key="12">
    <source>
        <dbReference type="EMBL" id="SLN43705.1"/>
    </source>
</evidence>
<dbReference type="InterPro" id="IPR020841">
    <property type="entry name" value="PKS_Beta-ketoAc_synthase_dom"/>
</dbReference>
<dbReference type="OrthoDB" id="9778690at2"/>
<dbReference type="SMART" id="SM00822">
    <property type="entry name" value="PKS_KR"/>
    <property type="match status" value="1"/>
</dbReference>
<dbReference type="Pfam" id="PF00975">
    <property type="entry name" value="Thioesterase"/>
    <property type="match status" value="1"/>
</dbReference>
<dbReference type="Pfam" id="PF14765">
    <property type="entry name" value="PS-DH"/>
    <property type="match status" value="1"/>
</dbReference>
<keyword evidence="6" id="KW-0511">Multifunctional enzyme</keyword>
<dbReference type="PROSITE" id="PS52004">
    <property type="entry name" value="KS3_2"/>
    <property type="match status" value="1"/>
</dbReference>
<sequence>MQEAKERDTGDIAITGMAVDLPGADTLEAFWGMLAAGRSAIRRLTPEELARAGVSEAESRRPNYVPFGAPLAGHDLFDAGFFGLTPREAEIMDPQHRRFIETAWSALENAGHMPEAFAGAIGVYAGCGANDYYMRNIMGNAELVENTGTFLLRHTGNDKDFLATRLAHMLDLTGPAVSVQTACSTSLVAIHMAAQALLTGECDMALAGGVTIEQPHGRGYLWREGEILSPDGACRAFDHRAAGTVFGSGAAAVVLRRLEDALADGDHVWAVLKGSAINNDGARKANYLAPSVEGQARAVAMAQRMAGIEAGSIGFVECHGTGTPLGDPIEVAALTRAFRETTAAAGFCRIGSVKTGIGHTDTAAGAAGLIKAALALHHRTIPGTPGFEAPNPALALDGSPFEVAAETATWPRGTTPRRAGVNSLGVGGTNAHAVLEEAPEPVPPAESEWPFQLLRVSGRSRAALDATAARLAAHLRAHPEQPLADVAHTLAVGRRALTHRRVLVAESHAEAAALLERPDPRAAPTHLAQDAPEVVFMFPGGGAQQPGMGRDLYETEPVFRDWIDRGFSAMGAEGKTLRALWDPAPGDEAQAEAMLRRPSLQLPLLLIVEHALAQLWIGWGVVPDRLVGHSMGENTAAVLAGVMSFEEGLELVRMRGTLFERTEPGAMLSVALGADALREELGPDLDLAAINAPGLCVASGPVAAIEDLAARLEVREIESRRVPIEVAAHSRLLDPILPRFEAHLRSMTLSPPRIPIISNRSGHLLTDAEATDPEYWVGHLRHAVDFDGALHNMGEAARICIEMGPGGVLGMLAGQQPGIGHERVLPGLRPPQEPGGDDRYMALALGRLWAMGGRFDEAQLAGAGRRRLPLPGYAFERTRHHVEPVRSVAAPALAQPVPREEDVARWAWQPAWVRRYPEGTFEAGDDLAELPHETWLIFLDRTGLGAALSARLRAAGHRVATVTAAGFEARAGSNSWQLPPEAGQAPVERLLAALEREDLLPDRVLHLWSVTEATDPDLSPLHVQLLQERGFLSLMHLAQAWHAMQGDRPLRLLAVSSGAHAVRPGERPDPAKAMLDGPALVIPRELPGIACSRLDLAPPRRATLRSQVEAVLEEALSLPESAPVAWRDGIRRVRTPQRAALPATPRLPLRRGGAVLITGGLGGIGLTLAETLIRDWDAPVAIISRRPLPPREDWSSHFATGGPMAESLRALLRLEALGGRAESYCADVTDPDAMRTALAKAEARLGPISGVIHAAGRLDDAPVLGRAAEASEAVIAPKLQGLMVLDTLFPDGRLDWMALCASSSVWTTPAGQADYVGANAALDAFALVRSGSATRVVAIDWGIWADTGMAAGAAAPDADEAGGEPIALPMLERREIIETATGEETVFSARWTPSERWFLDQHRTRAGDALLPGAGYAELLAEAVGPEGFVPFELRDLRFLAPLRTPDDGATRLRLRLSPGDHAGRVEVEAAPPGEPWGPVAMARLLATDGTPGRIDPAAVAARLPAPGPLTLPQGAHLDFGSQWQVTGEAALSEDEGLARLRLPPDATPGLALHPGLLDIATGWAIGMIAGYDPARLWVPAGYARLSVHAPLPSEILSHVRLVDQATGMARFDIVLATLNGEICAEMSGFELHLLPAEAGFAAGAKAMTLEQTVSQDRLGDARRHGIRREEGGRAFITAMGAGLSQIAMTAQPLPALIAEAAVAPPASEPVAPADPVAAGFETEMEARLAAQWSALLGVADIGPDDSFFDLGGHSLIAVRLFAAIRRETGTALPISALFETPTIRGLAARIAGDASGPVSIETTGKPGAAPAMISGLGEAVHLVPLSQGGPGAPLFLAAGMFGNVMNLRHLAQHLGEDRPVWGLQARGVAGDVPPHQDFTAAARDCLAEMRRVRSNGPWLLGGYSGGGITALEIARQLRAEGDKAEALLLLDTPLPVRPSLSLRDRIAIQAIELRRGGLRYPAQWASRRLRWEIDRRRFGRDAARPVENQADAALETAFYVASAAYRLEPWDGPMTLFRPPLKGQWRLPGGRLVNKERQYVVHDNFWGEWASALEVVEVPGDHDTMVLEPNARALAARMKAALEGAVARDVPKLHAAE</sequence>
<dbReference type="InterPro" id="IPR018201">
    <property type="entry name" value="Ketoacyl_synth_AS"/>
</dbReference>
<dbReference type="EMBL" id="PYGB01000004">
    <property type="protein sequence ID" value="PSK86591.1"/>
    <property type="molecule type" value="Genomic_DNA"/>
</dbReference>
<feature type="region of interest" description="C-terminal hotdog fold" evidence="7">
    <location>
        <begin position="1502"/>
        <end position="1641"/>
    </location>
</feature>
<evidence type="ECO:0000256" key="6">
    <source>
        <dbReference type="ARBA" id="ARBA00023268"/>
    </source>
</evidence>
<keyword evidence="2" id="KW-0597">Phosphoprotein</keyword>
<dbReference type="GO" id="GO:0005886">
    <property type="term" value="C:plasma membrane"/>
    <property type="evidence" value="ECO:0007669"/>
    <property type="project" value="TreeGrafter"/>
</dbReference>
<keyword evidence="14" id="KW-1185">Reference proteome</keyword>
<dbReference type="InterPro" id="IPR014030">
    <property type="entry name" value="Ketoacyl_synth_N"/>
</dbReference>
<dbReference type="EMBL" id="FWFY01000004">
    <property type="protein sequence ID" value="SLN43705.1"/>
    <property type="molecule type" value="Genomic_DNA"/>
</dbReference>
<reference evidence="11 14" key="2">
    <citation type="submission" date="2018-03" db="EMBL/GenBank/DDBJ databases">
        <title>Genomic Encyclopedia of Archaeal and Bacterial Type Strains, Phase II (KMG-II): from individual species to whole genera.</title>
        <authorList>
            <person name="Goeker M."/>
        </authorList>
    </citation>
    <scope>NUCLEOTIDE SEQUENCE [LARGE SCALE GENOMIC DNA]</scope>
    <source>
        <strain evidence="11 14">DSM 29956</strain>
    </source>
</reference>
<dbReference type="GO" id="GO:0004312">
    <property type="term" value="F:fatty acid synthase activity"/>
    <property type="evidence" value="ECO:0007669"/>
    <property type="project" value="TreeGrafter"/>
</dbReference>
<dbReference type="PANTHER" id="PTHR43775">
    <property type="entry name" value="FATTY ACID SYNTHASE"/>
    <property type="match status" value="1"/>
</dbReference>
<dbReference type="Gene3D" id="3.40.50.720">
    <property type="entry name" value="NAD(P)-binding Rossmann-like Domain"/>
    <property type="match status" value="1"/>
</dbReference>
<dbReference type="SUPFAM" id="SSF52151">
    <property type="entry name" value="FabD/lysophospholipase-like"/>
    <property type="match status" value="1"/>
</dbReference>
<feature type="active site" description="Proton acceptor; for dehydratase activity" evidence="7">
    <location>
        <position position="1402"/>
    </location>
</feature>
<keyword evidence="5" id="KW-0443">Lipid metabolism</keyword>
<dbReference type="InterPro" id="IPR013968">
    <property type="entry name" value="PKS_KR"/>
</dbReference>
<protein>
    <submittedName>
        <fullName evidence="11">Acyl transferase domain-containing protein</fullName>
    </submittedName>
    <submittedName>
        <fullName evidence="12">Phthiocerol synthesis polyketide synthase type I PpsE</fullName>
        <ecNumber evidence="12">2.3.1.41</ecNumber>
    </submittedName>
</protein>
<keyword evidence="12" id="KW-0012">Acyltransferase</keyword>
<proteinExistence type="predicted"/>
<dbReference type="InterPro" id="IPR016035">
    <property type="entry name" value="Acyl_Trfase/lysoPLipase"/>
</dbReference>
<dbReference type="Gene3D" id="3.40.50.1820">
    <property type="entry name" value="alpha/beta hydrolase"/>
    <property type="match status" value="1"/>
</dbReference>
<dbReference type="SMART" id="SM00826">
    <property type="entry name" value="PKS_DH"/>
    <property type="match status" value="1"/>
</dbReference>
<dbReference type="SUPFAM" id="SSF53901">
    <property type="entry name" value="Thiolase-like"/>
    <property type="match status" value="1"/>
</dbReference>
<evidence type="ECO:0000256" key="3">
    <source>
        <dbReference type="ARBA" id="ARBA00022679"/>
    </source>
</evidence>
<dbReference type="Gene3D" id="3.30.70.250">
    <property type="entry name" value="Malonyl-CoA ACP transacylase, ACP-binding"/>
    <property type="match status" value="1"/>
</dbReference>
<feature type="domain" description="Carrier" evidence="8">
    <location>
        <begin position="1720"/>
        <end position="1795"/>
    </location>
</feature>
<evidence type="ECO:0000256" key="5">
    <source>
        <dbReference type="ARBA" id="ARBA00023098"/>
    </source>
</evidence>
<dbReference type="InterPro" id="IPR016039">
    <property type="entry name" value="Thiolase-like"/>
</dbReference>
<dbReference type="Pfam" id="PF21089">
    <property type="entry name" value="PKS_DH_N"/>
    <property type="match status" value="1"/>
</dbReference>
<dbReference type="Proteomes" id="UP000240624">
    <property type="component" value="Unassembled WGS sequence"/>
</dbReference>
<dbReference type="InterPro" id="IPR020806">
    <property type="entry name" value="PKS_PP-bd"/>
</dbReference>
<dbReference type="PROSITE" id="PS00606">
    <property type="entry name" value="KS3_1"/>
    <property type="match status" value="1"/>
</dbReference>
<keyword evidence="4" id="KW-0276">Fatty acid metabolism</keyword>
<dbReference type="SUPFAM" id="SSF55048">
    <property type="entry name" value="Probable ACP-binding domain of malonyl-CoA ACP transacylase"/>
    <property type="match status" value="1"/>
</dbReference>
<dbReference type="InterPro" id="IPR020807">
    <property type="entry name" value="PKS_DH"/>
</dbReference>
<dbReference type="InterPro" id="IPR020802">
    <property type="entry name" value="TesA-like"/>
</dbReference>
<dbReference type="InterPro" id="IPR036736">
    <property type="entry name" value="ACP-like_sf"/>
</dbReference>
<dbReference type="InterPro" id="IPR057326">
    <property type="entry name" value="KR_dom"/>
</dbReference>
<evidence type="ECO:0000256" key="4">
    <source>
        <dbReference type="ARBA" id="ARBA00022832"/>
    </source>
</evidence>
<evidence type="ECO:0000313" key="13">
    <source>
        <dbReference type="Proteomes" id="UP000193495"/>
    </source>
</evidence>
<dbReference type="EC" id="2.3.1.41" evidence="12"/>
<evidence type="ECO:0000313" key="14">
    <source>
        <dbReference type="Proteomes" id="UP000240624"/>
    </source>
</evidence>
<dbReference type="InterPro" id="IPR050091">
    <property type="entry name" value="PKS_NRPS_Biosynth_Enz"/>
</dbReference>
<dbReference type="InterPro" id="IPR042104">
    <property type="entry name" value="PKS_dehydratase_sf"/>
</dbReference>
<evidence type="ECO:0000256" key="7">
    <source>
        <dbReference type="PROSITE-ProRule" id="PRU01363"/>
    </source>
</evidence>
<dbReference type="RefSeq" id="WP_085896255.1">
    <property type="nucleotide sequence ID" value="NZ_FWFY01000004.1"/>
</dbReference>
<keyword evidence="1" id="KW-0596">Phosphopantetheine</keyword>
<dbReference type="PANTHER" id="PTHR43775:SF37">
    <property type="entry name" value="SI:DKEY-61P9.11"/>
    <property type="match status" value="1"/>
</dbReference>
<feature type="domain" description="Ketosynthase family 3 (KS3)" evidence="9">
    <location>
        <begin position="9"/>
        <end position="437"/>
    </location>
</feature>
<dbReference type="GO" id="GO:0031177">
    <property type="term" value="F:phosphopantetheine binding"/>
    <property type="evidence" value="ECO:0007669"/>
    <property type="project" value="InterPro"/>
</dbReference>
<dbReference type="FunFam" id="1.10.1200.10:FF:000016">
    <property type="entry name" value="Non-ribosomal peptide synthase"/>
    <property type="match status" value="1"/>
</dbReference>